<gene>
    <name evidence="2" type="ORF">FBEOM_14626</name>
</gene>
<dbReference type="EMBL" id="PVQB02001584">
    <property type="protein sequence ID" value="KAF4331618.1"/>
    <property type="molecule type" value="Genomic_DNA"/>
</dbReference>
<reference evidence="2" key="1">
    <citation type="journal article" date="2017" name="Mycologia">
        <title>Fusarium algeriense, sp. nov., a novel toxigenic crown rot pathogen of durum wheat from Algeria is nested in the Fusarium burgessii species complex.</title>
        <authorList>
            <person name="Laraba I."/>
            <person name="Keddad A."/>
            <person name="Boureghda H."/>
            <person name="Abdallah N."/>
            <person name="Vaughan M.M."/>
            <person name="Proctor R.H."/>
            <person name="Busman M."/>
            <person name="O'Donnell K."/>
        </authorList>
    </citation>
    <scope>NUCLEOTIDE SEQUENCE</scope>
    <source>
        <strain evidence="2">NRRL 25174</strain>
    </source>
</reference>
<sequence length="130" mass="14637">MRHNHMASQTESIHDQLLEDRQIRLLKIISADPNIECTLEVVSLWDHPTYSALSYVWGDPKQTEEITVNRQTIAVGSALAAALRDIPQQRASFPLHYPDGRAEGEEGSSERFLWADAICINQENASEKGH</sequence>
<protein>
    <submittedName>
        <fullName evidence="2">Heterokaryon incompatibility</fullName>
    </submittedName>
</protein>
<dbReference type="PANTHER" id="PTHR24148:SF64">
    <property type="entry name" value="HETEROKARYON INCOMPATIBILITY DOMAIN-CONTAINING PROTEIN"/>
    <property type="match status" value="1"/>
</dbReference>
<dbReference type="PANTHER" id="PTHR24148">
    <property type="entry name" value="ANKYRIN REPEAT DOMAIN-CONTAINING PROTEIN 39 HOMOLOG-RELATED"/>
    <property type="match status" value="1"/>
</dbReference>
<keyword evidence="3" id="KW-1185">Reference proteome</keyword>
<proteinExistence type="predicted"/>
<dbReference type="OrthoDB" id="2157530at2759"/>
<feature type="domain" description="Heterokaryon incompatibility" evidence="1">
    <location>
        <begin position="50"/>
        <end position="130"/>
    </location>
</feature>
<dbReference type="Proteomes" id="UP000730481">
    <property type="component" value="Unassembled WGS sequence"/>
</dbReference>
<evidence type="ECO:0000259" key="1">
    <source>
        <dbReference type="Pfam" id="PF06985"/>
    </source>
</evidence>
<dbReference type="InterPro" id="IPR052895">
    <property type="entry name" value="HetReg/Transcr_Mod"/>
</dbReference>
<dbReference type="InterPro" id="IPR010730">
    <property type="entry name" value="HET"/>
</dbReference>
<accession>A0A9P5DRD4</accession>
<name>A0A9P5DRD4_9HYPO</name>
<dbReference type="Pfam" id="PF06985">
    <property type="entry name" value="HET"/>
    <property type="match status" value="1"/>
</dbReference>
<dbReference type="AlphaFoldDB" id="A0A9P5DRD4"/>
<evidence type="ECO:0000313" key="2">
    <source>
        <dbReference type="EMBL" id="KAF4331618.1"/>
    </source>
</evidence>
<comment type="caution">
    <text evidence="2">The sequence shown here is derived from an EMBL/GenBank/DDBJ whole genome shotgun (WGS) entry which is preliminary data.</text>
</comment>
<evidence type="ECO:0000313" key="3">
    <source>
        <dbReference type="Proteomes" id="UP000730481"/>
    </source>
</evidence>
<reference evidence="2" key="2">
    <citation type="submission" date="2020-02" db="EMBL/GenBank/DDBJ databases">
        <title>Identification and distribution of gene clusters putatively required for synthesis of sphingolipid metabolism inhibitors in phylogenetically diverse species of the filamentous fungus Fusarium.</title>
        <authorList>
            <person name="Kim H.-S."/>
            <person name="Busman M."/>
            <person name="Brown D.W."/>
            <person name="Divon H."/>
            <person name="Uhlig S."/>
            <person name="Proctor R.H."/>
        </authorList>
    </citation>
    <scope>NUCLEOTIDE SEQUENCE</scope>
    <source>
        <strain evidence="2">NRRL 25174</strain>
    </source>
</reference>
<organism evidence="2 3">
    <name type="scientific">Fusarium beomiforme</name>
    <dbReference type="NCBI Taxonomy" id="44412"/>
    <lineage>
        <taxon>Eukaryota</taxon>
        <taxon>Fungi</taxon>
        <taxon>Dikarya</taxon>
        <taxon>Ascomycota</taxon>
        <taxon>Pezizomycotina</taxon>
        <taxon>Sordariomycetes</taxon>
        <taxon>Hypocreomycetidae</taxon>
        <taxon>Hypocreales</taxon>
        <taxon>Nectriaceae</taxon>
        <taxon>Fusarium</taxon>
        <taxon>Fusarium burgessii species complex</taxon>
    </lineage>
</organism>